<evidence type="ECO:0000313" key="8">
    <source>
        <dbReference type="Proteomes" id="UP000216361"/>
    </source>
</evidence>
<dbReference type="InterPro" id="IPR036318">
    <property type="entry name" value="FAD-bd_PCMH-like_sf"/>
</dbReference>
<dbReference type="Pfam" id="PF00571">
    <property type="entry name" value="CBS"/>
    <property type="match status" value="2"/>
</dbReference>
<dbReference type="CDD" id="cd04590">
    <property type="entry name" value="CBS_pair_CorC_HlyC_assoc"/>
    <property type="match status" value="1"/>
</dbReference>
<dbReference type="InterPro" id="IPR044751">
    <property type="entry name" value="Ion_transp-like_CBS"/>
</dbReference>
<dbReference type="InterPro" id="IPR016169">
    <property type="entry name" value="FAD-bd_PCMH_sub2"/>
</dbReference>
<organism evidence="7 8">
    <name type="scientific">Elstera cyanobacteriorum</name>
    <dbReference type="NCBI Taxonomy" id="2022747"/>
    <lineage>
        <taxon>Bacteria</taxon>
        <taxon>Pseudomonadati</taxon>
        <taxon>Pseudomonadota</taxon>
        <taxon>Alphaproteobacteria</taxon>
        <taxon>Rhodospirillales</taxon>
        <taxon>Rhodospirillaceae</taxon>
        <taxon>Elstera</taxon>
    </lineage>
</organism>
<dbReference type="RefSeq" id="WP_094409618.1">
    <property type="nucleotide sequence ID" value="NZ_BMJZ01000002.1"/>
</dbReference>
<evidence type="ECO:0000313" key="7">
    <source>
        <dbReference type="EMBL" id="OYQ18056.1"/>
    </source>
</evidence>
<dbReference type="Proteomes" id="UP000216361">
    <property type="component" value="Unassembled WGS sequence"/>
</dbReference>
<evidence type="ECO:0000256" key="4">
    <source>
        <dbReference type="PROSITE-ProRule" id="PRU00703"/>
    </source>
</evidence>
<protein>
    <recommendedName>
        <fullName evidence="6">CBS domain-containing protein</fullName>
    </recommendedName>
</protein>
<dbReference type="Gene3D" id="3.30.465.10">
    <property type="match status" value="1"/>
</dbReference>
<comment type="caution">
    <text evidence="7">The sequence shown here is derived from an EMBL/GenBank/DDBJ whole genome shotgun (WGS) entry which is preliminary data.</text>
</comment>
<sequence length="313" mass="34199">MSESHSSTGPERQSVSPAPATTEPSSGLRPGRLIARLRLLLGLRGDPSVRETLEELIEEQAVATDAMAPDERLMLRNILGLRDVTVGDIMVPRADMVAVDCAKPFDDIVDYMVEAAHSRVPVYRNSLDDVIGMLHVKDVFAASRAKDGTPEVEALLRPVLFVPPSMPALDALVRMRTARTHMAVVVDEYGGIDGLLTIEDLVEEIVGEIEDEHDEEEAPEVAAEDDGTIRYDARTPLTDIEDRFGPFLTEDEREEIDTLGGLVATLAGRMPPVGTQVRHPSGFEFEVVEADPRRITAVRLLNPPQAAPAPVEE</sequence>
<name>A0A255XM77_9PROT</name>
<dbReference type="Pfam" id="PF03471">
    <property type="entry name" value="CorC_HlyC"/>
    <property type="match status" value="1"/>
</dbReference>
<proteinExistence type="inferred from homology"/>
<evidence type="ECO:0000256" key="5">
    <source>
        <dbReference type="SAM" id="MobiDB-lite"/>
    </source>
</evidence>
<reference evidence="7 8" key="1">
    <citation type="submission" date="2017-07" db="EMBL/GenBank/DDBJ databases">
        <title>Elstera cyanobacteriorum sp. nov., a novel bacterium isolated from cyanobacterial aggregates in a eutrophic lake.</title>
        <authorList>
            <person name="Cai H."/>
        </authorList>
    </citation>
    <scope>NUCLEOTIDE SEQUENCE [LARGE SCALE GENOMIC DNA]</scope>
    <source>
        <strain evidence="7 8">TH019</strain>
    </source>
</reference>
<dbReference type="PROSITE" id="PS51371">
    <property type="entry name" value="CBS"/>
    <property type="match status" value="2"/>
</dbReference>
<gene>
    <name evidence="7" type="ORF">CHR90_13915</name>
</gene>
<dbReference type="PANTHER" id="PTHR22777">
    <property type="entry name" value="HEMOLYSIN-RELATED"/>
    <property type="match status" value="1"/>
</dbReference>
<dbReference type="PANTHER" id="PTHR22777:SF27">
    <property type="entry name" value="MAGNESIUM AND COBALT EFFLUX PROTEIN CORC"/>
    <property type="match status" value="1"/>
</dbReference>
<feature type="domain" description="CBS" evidence="6">
    <location>
        <begin position="155"/>
        <end position="215"/>
    </location>
</feature>
<dbReference type="InterPro" id="IPR005170">
    <property type="entry name" value="Transptr-assoc_dom"/>
</dbReference>
<dbReference type="OrthoDB" id="9805314at2"/>
<dbReference type="GO" id="GO:0005886">
    <property type="term" value="C:plasma membrane"/>
    <property type="evidence" value="ECO:0007669"/>
    <property type="project" value="TreeGrafter"/>
</dbReference>
<evidence type="ECO:0000256" key="1">
    <source>
        <dbReference type="ARBA" id="ARBA00006446"/>
    </source>
</evidence>
<accession>A0A255XM77</accession>
<dbReference type="SUPFAM" id="SSF54631">
    <property type="entry name" value="CBS-domain pair"/>
    <property type="match status" value="1"/>
</dbReference>
<dbReference type="InterPro" id="IPR046342">
    <property type="entry name" value="CBS_dom_sf"/>
</dbReference>
<dbReference type="GO" id="GO:0050660">
    <property type="term" value="F:flavin adenine dinucleotide binding"/>
    <property type="evidence" value="ECO:0007669"/>
    <property type="project" value="InterPro"/>
</dbReference>
<evidence type="ECO:0000256" key="2">
    <source>
        <dbReference type="ARBA" id="ARBA00022737"/>
    </source>
</evidence>
<dbReference type="AlphaFoldDB" id="A0A255XM77"/>
<dbReference type="EMBL" id="NOXS01000033">
    <property type="protein sequence ID" value="OYQ18056.1"/>
    <property type="molecule type" value="Genomic_DNA"/>
</dbReference>
<feature type="compositionally biased region" description="Polar residues" evidence="5">
    <location>
        <begin position="1"/>
        <end position="16"/>
    </location>
</feature>
<feature type="region of interest" description="Disordered" evidence="5">
    <location>
        <begin position="1"/>
        <end position="28"/>
    </location>
</feature>
<comment type="similarity">
    <text evidence="1">Belongs to the UPF0053 family. Hemolysin C subfamily.</text>
</comment>
<evidence type="ECO:0000259" key="6">
    <source>
        <dbReference type="PROSITE" id="PS51371"/>
    </source>
</evidence>
<dbReference type="SMART" id="SM01091">
    <property type="entry name" value="CorC_HlyC"/>
    <property type="match status" value="1"/>
</dbReference>
<evidence type="ECO:0000256" key="3">
    <source>
        <dbReference type="ARBA" id="ARBA00023122"/>
    </source>
</evidence>
<feature type="domain" description="CBS" evidence="6">
    <location>
        <begin position="90"/>
        <end position="151"/>
    </location>
</feature>
<dbReference type="SUPFAM" id="SSF56176">
    <property type="entry name" value="FAD-binding/transporter-associated domain-like"/>
    <property type="match status" value="1"/>
</dbReference>
<dbReference type="FunFam" id="3.10.580.10:FF:000002">
    <property type="entry name" value="Magnesium/cobalt efflux protein CorC"/>
    <property type="match status" value="1"/>
</dbReference>
<keyword evidence="8" id="KW-1185">Reference proteome</keyword>
<keyword evidence="2" id="KW-0677">Repeat</keyword>
<dbReference type="Gene3D" id="3.10.580.10">
    <property type="entry name" value="CBS-domain"/>
    <property type="match status" value="1"/>
</dbReference>
<keyword evidence="3 4" id="KW-0129">CBS domain</keyword>
<dbReference type="InterPro" id="IPR000644">
    <property type="entry name" value="CBS_dom"/>
</dbReference>